<dbReference type="PANTHER" id="PTHR43199">
    <property type="entry name" value="GLUTATHIONE HYDROLASE"/>
    <property type="match status" value="1"/>
</dbReference>
<dbReference type="STRING" id="222984.GCA_000731985_01620"/>
<dbReference type="Gene3D" id="3.60.20.40">
    <property type="match status" value="1"/>
</dbReference>
<feature type="compositionally biased region" description="Polar residues" evidence="5">
    <location>
        <begin position="1"/>
        <end position="13"/>
    </location>
</feature>
<dbReference type="GO" id="GO:0006751">
    <property type="term" value="P:glutathione catabolic process"/>
    <property type="evidence" value="ECO:0007669"/>
    <property type="project" value="InterPro"/>
</dbReference>
<keyword evidence="2" id="KW-0378">Hydrolase</keyword>
<dbReference type="InterPro" id="IPR006311">
    <property type="entry name" value="TAT_signal"/>
</dbReference>
<organism evidence="6 7">
    <name type="scientific">Natrinema altunense</name>
    <dbReference type="NCBI Taxonomy" id="222984"/>
    <lineage>
        <taxon>Archaea</taxon>
        <taxon>Methanobacteriati</taxon>
        <taxon>Methanobacteriota</taxon>
        <taxon>Stenosarchaea group</taxon>
        <taxon>Halobacteria</taxon>
        <taxon>Halobacteriales</taxon>
        <taxon>Natrialbaceae</taxon>
        <taxon>Natrinema</taxon>
    </lineage>
</organism>
<feature type="region of interest" description="Disordered" evidence="5">
    <location>
        <begin position="1"/>
        <end position="22"/>
    </location>
</feature>
<dbReference type="EC" id="2.3.2.2" evidence="6"/>
<feature type="region of interest" description="Disordered" evidence="5">
    <location>
        <begin position="409"/>
        <end position="437"/>
    </location>
</feature>
<evidence type="ECO:0000313" key="7">
    <source>
        <dbReference type="Proteomes" id="UP000292704"/>
    </source>
</evidence>
<feature type="compositionally biased region" description="Basic and acidic residues" evidence="5">
    <location>
        <begin position="596"/>
        <end position="615"/>
    </location>
</feature>
<dbReference type="InterPro" id="IPR029055">
    <property type="entry name" value="Ntn_hydrolases_N"/>
</dbReference>
<dbReference type="RefSeq" id="WP_130171253.1">
    <property type="nucleotide sequence ID" value="NZ_SHMR01000007.1"/>
</dbReference>
<evidence type="ECO:0000256" key="2">
    <source>
        <dbReference type="ARBA" id="ARBA00022801"/>
    </source>
</evidence>
<dbReference type="PANTHER" id="PTHR43199:SF1">
    <property type="entry name" value="GLUTATHIONE HYDROLASE PROENZYME"/>
    <property type="match status" value="1"/>
</dbReference>
<evidence type="ECO:0000256" key="1">
    <source>
        <dbReference type="ARBA" id="ARBA00022679"/>
    </source>
</evidence>
<dbReference type="SUPFAM" id="SSF56235">
    <property type="entry name" value="N-terminal nucleophile aminohydrolases (Ntn hydrolases)"/>
    <property type="match status" value="1"/>
</dbReference>
<keyword evidence="1 6" id="KW-0808">Transferase</keyword>
<evidence type="ECO:0000313" key="6">
    <source>
        <dbReference type="EMBL" id="RZH66985.1"/>
    </source>
</evidence>
<feature type="region of interest" description="Disordered" evidence="5">
    <location>
        <begin position="596"/>
        <end position="624"/>
    </location>
</feature>
<dbReference type="EMBL" id="SHMR01000007">
    <property type="protein sequence ID" value="RZH66985.1"/>
    <property type="molecule type" value="Genomic_DNA"/>
</dbReference>
<name>A0A482XYP4_9EURY</name>
<keyword evidence="3" id="KW-0865">Zymogen</keyword>
<dbReference type="OrthoDB" id="183046at2157"/>
<dbReference type="InterPro" id="IPR051792">
    <property type="entry name" value="GGT_bact"/>
</dbReference>
<dbReference type="InterPro" id="IPR043138">
    <property type="entry name" value="GGT_lsub"/>
</dbReference>
<dbReference type="Proteomes" id="UP000292704">
    <property type="component" value="Unassembled WGS sequence"/>
</dbReference>
<evidence type="ECO:0000256" key="3">
    <source>
        <dbReference type="ARBA" id="ARBA00023145"/>
    </source>
</evidence>
<dbReference type="InterPro" id="IPR000101">
    <property type="entry name" value="GGT_peptidase"/>
</dbReference>
<protein>
    <submittedName>
        <fullName evidence="6">Gamma-glutamyltransferase</fullName>
        <ecNumber evidence="6">2.3.2.2</ecNumber>
    </submittedName>
</protein>
<dbReference type="InterPro" id="IPR043137">
    <property type="entry name" value="GGT_ssub_C"/>
</dbReference>
<dbReference type="Gene3D" id="1.10.246.130">
    <property type="match status" value="1"/>
</dbReference>
<dbReference type="GO" id="GO:0036374">
    <property type="term" value="F:glutathione hydrolase activity"/>
    <property type="evidence" value="ECO:0007669"/>
    <property type="project" value="InterPro"/>
</dbReference>
<dbReference type="Pfam" id="PF01019">
    <property type="entry name" value="G_glu_transpept"/>
    <property type="match status" value="1"/>
</dbReference>
<sequence>MTNRTGGNEGDGSTSRRSDPPGLERRAFLASAGTAAGALGIGTRSVAASDGRSTLDARGVRCVHPQFTCGRQVTAADGMVSSVDPIASGVAAGVLREGGTAVDAAVALQYVLTVTQPHGSGIGGGGFMVIYDADANEVDVIDSRERAPRGATADMFLDEDGDPIPFADRIRLGQAVGVPGTVMGLETALDRHGTRPRQRLLTPAIDLAADGFPIDAVFAAQIAENWEKFNDAAKAAYSDANGRPLTEGDTHVNTDLAETLEAIERDGAEAFYEGPIAADLAATVRDAGGSMTTDDLAAYDVTIDDPVRAEWNGVEIVGQPLPSSGPSTVAAILKLLSFLDIGRYDRRSPAMYHLIAEATSLAWADRNEYMGDPEFVDVPIDGLLSDAYLEERAALVRTGETLADYEAGECVAPGTPSGVDPARGPSPDPKHGSTTHFSVVDADGNAVSYTSTIEQLMGSGLMVPGRGFMLNNELTDFDAVPEGPNRVAPWKRPLSSMSPIIVLRDGVPEFTVGSPGGWTIITSVAQTLLHRYVYGLEPLAALSEPTVFTTECPPIMWEDGVPARAREATSRFGQVWSDASSGDFGNVQVIEIGDDELRGAADPTRDGRAVGVDRGRPRHHGRRG</sequence>
<proteinExistence type="predicted"/>
<gene>
    <name evidence="6" type="primary">ggt</name>
    <name evidence="6" type="ORF">ELS17_14515</name>
</gene>
<dbReference type="PROSITE" id="PS51318">
    <property type="entry name" value="TAT"/>
    <property type="match status" value="1"/>
</dbReference>
<dbReference type="NCBIfam" id="TIGR00066">
    <property type="entry name" value="g_glut_trans"/>
    <property type="match status" value="1"/>
</dbReference>
<accession>A0A482XYP4</accession>
<reference evidence="6 7" key="1">
    <citation type="submission" date="2019-02" db="EMBL/GenBank/DDBJ databases">
        <title>Genome analysis provides insights into bioremediation potentialities and Haloocin production by Natrinema altunense strain 4.1R isolated from Chott Douz in Tunisian desert.</title>
        <authorList>
            <person name="Najjari A."/>
            <person name="Youssef N."/>
            <person name="Ben Dhia O."/>
            <person name="Ferjani R."/>
            <person name="El Hidri D."/>
            <person name="Ouzari H.I."/>
            <person name="Cherif A."/>
        </authorList>
    </citation>
    <scope>NUCLEOTIDE SEQUENCE [LARGE SCALE GENOMIC DNA]</scope>
    <source>
        <strain evidence="6 7">4.1R</strain>
    </source>
</reference>
<dbReference type="PRINTS" id="PR01210">
    <property type="entry name" value="GGTRANSPTASE"/>
</dbReference>
<keyword evidence="4 6" id="KW-0012">Acyltransferase</keyword>
<evidence type="ECO:0000256" key="5">
    <source>
        <dbReference type="SAM" id="MobiDB-lite"/>
    </source>
</evidence>
<dbReference type="GO" id="GO:0103068">
    <property type="term" value="F:leukotriene C4 gamma-glutamyl transferase activity"/>
    <property type="evidence" value="ECO:0007669"/>
    <property type="project" value="UniProtKB-EC"/>
</dbReference>
<comment type="caution">
    <text evidence="6">The sequence shown here is derived from an EMBL/GenBank/DDBJ whole genome shotgun (WGS) entry which is preliminary data.</text>
</comment>
<evidence type="ECO:0000256" key="4">
    <source>
        <dbReference type="ARBA" id="ARBA00023315"/>
    </source>
</evidence>
<dbReference type="AlphaFoldDB" id="A0A482XYP4"/>